<dbReference type="Pfam" id="PF07004">
    <property type="entry name" value="SHIPPO-rpt"/>
    <property type="match status" value="3"/>
</dbReference>
<feature type="transmembrane region" description="Helical" evidence="1">
    <location>
        <begin position="288"/>
        <end position="305"/>
    </location>
</feature>
<reference evidence="2" key="1">
    <citation type="submission" date="2021-01" db="EMBL/GenBank/DDBJ databases">
        <authorList>
            <consortium name="Genoscope - CEA"/>
            <person name="William W."/>
        </authorList>
    </citation>
    <scope>NUCLEOTIDE SEQUENCE</scope>
</reference>
<keyword evidence="3" id="KW-1185">Reference proteome</keyword>
<dbReference type="PANTHER" id="PTHR21580:SF28">
    <property type="entry name" value="BOREALIN N-TERMINAL DOMAIN-CONTAINING PROTEIN-RELATED"/>
    <property type="match status" value="1"/>
</dbReference>
<evidence type="ECO:0008006" key="4">
    <source>
        <dbReference type="Google" id="ProtNLM"/>
    </source>
</evidence>
<keyword evidence="1" id="KW-0472">Membrane</keyword>
<organism evidence="2 3">
    <name type="scientific">Paramecium octaurelia</name>
    <dbReference type="NCBI Taxonomy" id="43137"/>
    <lineage>
        <taxon>Eukaryota</taxon>
        <taxon>Sar</taxon>
        <taxon>Alveolata</taxon>
        <taxon>Ciliophora</taxon>
        <taxon>Intramacronucleata</taxon>
        <taxon>Oligohymenophorea</taxon>
        <taxon>Peniculida</taxon>
        <taxon>Parameciidae</taxon>
        <taxon>Paramecium</taxon>
    </lineage>
</organism>
<name>A0A8S1T1G4_PAROT</name>
<accession>A0A8S1T1G4</accession>
<evidence type="ECO:0000313" key="3">
    <source>
        <dbReference type="Proteomes" id="UP000683925"/>
    </source>
</evidence>
<dbReference type="InterPro" id="IPR010736">
    <property type="entry name" value="SHIPPO-rpt"/>
</dbReference>
<dbReference type="OrthoDB" id="283202at2759"/>
<dbReference type="Proteomes" id="UP000683925">
    <property type="component" value="Unassembled WGS sequence"/>
</dbReference>
<dbReference type="AlphaFoldDB" id="A0A8S1T1G4"/>
<keyword evidence="1" id="KW-1133">Transmembrane helix</keyword>
<proteinExistence type="predicted"/>
<protein>
    <recommendedName>
        <fullName evidence="4">Transmembrane protein</fullName>
    </recommendedName>
</protein>
<feature type="transmembrane region" description="Helical" evidence="1">
    <location>
        <begin position="429"/>
        <end position="452"/>
    </location>
</feature>
<evidence type="ECO:0000313" key="2">
    <source>
        <dbReference type="EMBL" id="CAD8144582.1"/>
    </source>
</evidence>
<comment type="caution">
    <text evidence="2">The sequence shown here is derived from an EMBL/GenBank/DDBJ whole genome shotgun (WGS) entry which is preliminary data.</text>
</comment>
<dbReference type="EMBL" id="CAJJDP010000016">
    <property type="protein sequence ID" value="CAD8144582.1"/>
    <property type="molecule type" value="Genomic_DNA"/>
</dbReference>
<keyword evidence="1" id="KW-0812">Transmembrane</keyword>
<gene>
    <name evidence="2" type="ORF">POCTA_138.1.T0160227</name>
</gene>
<dbReference type="InterPro" id="IPR051291">
    <property type="entry name" value="CIMAP"/>
</dbReference>
<feature type="transmembrane region" description="Helical" evidence="1">
    <location>
        <begin position="259"/>
        <end position="276"/>
    </location>
</feature>
<evidence type="ECO:0000256" key="1">
    <source>
        <dbReference type="SAM" id="Phobius"/>
    </source>
</evidence>
<dbReference type="PANTHER" id="PTHR21580">
    <property type="entry name" value="SHIPPO-1-RELATED"/>
    <property type="match status" value="1"/>
</dbReference>
<sequence length="471" mass="54928">MINNENNSQHLKSKPLFSVMKLINNNTFRGQFSEPNQLSSSILQQTNPQLSFPRAERFQSHHAPQLPSPKYLCLTDTKTKRATSFGFGNKQLRPLDLEKRDQLNPAPGTYDLKQASCRSCSFGMKLQSTRTFDVPGPGSYDLKLLNKTKAFSIYSKINSDIKLPKTASPTIYLPTDNIIQNNRFKQITFGFGDRPLPGLKNESPGPGSYALKSVFEMKPKKKKLILIDFLYNKLYDYIYGLQIKFQNQFLYSNRYRNNLMLYLINILILHFQKGQVNFRNWQEYQNSLYIYVIYYITCIIIQSSYRMEQSLFNKYLPPTLKKTLQMLILTLGLSVVVCLLEGITQTNLTSEISNECEVVPATIIQTISCYLVFITLLLFIFSIFRMFKSYLLIATILSIVFKFIAFIMTKSLVDQLWGNCYFQRIQITSFYFSDVFWIILLLFYYNTLLNLYKKFPEILYSRFNISLVWQS</sequence>
<feature type="transmembrane region" description="Helical" evidence="1">
    <location>
        <begin position="326"/>
        <end position="343"/>
    </location>
</feature>
<feature type="transmembrane region" description="Helical" evidence="1">
    <location>
        <begin position="363"/>
        <end position="383"/>
    </location>
</feature>
<feature type="transmembrane region" description="Helical" evidence="1">
    <location>
        <begin position="390"/>
        <end position="409"/>
    </location>
</feature>